<dbReference type="GO" id="GO:0035771">
    <property type="term" value="P:interleukin-4-mediated signaling pathway"/>
    <property type="evidence" value="ECO:0000318"/>
    <property type="project" value="GO_Central"/>
</dbReference>
<dbReference type="PANTHER" id="PTHR23037">
    <property type="entry name" value="CYTOKINE RECEPTOR"/>
    <property type="match status" value="1"/>
</dbReference>
<reference evidence="16" key="2">
    <citation type="submission" date="2025-08" db="UniProtKB">
        <authorList>
            <consortium name="Ensembl"/>
        </authorList>
    </citation>
    <scope>IDENTIFICATION</scope>
    <source>
        <strain evidence="16">broiler</strain>
    </source>
</reference>
<dbReference type="CDD" id="cd00063">
    <property type="entry name" value="FN3"/>
    <property type="match status" value="1"/>
</dbReference>
<feature type="region of interest" description="Disordered" evidence="13">
    <location>
        <begin position="967"/>
        <end position="998"/>
    </location>
</feature>
<dbReference type="InterPro" id="IPR036116">
    <property type="entry name" value="FN3_sf"/>
</dbReference>
<sequence>MPACVTCCRNCFSRGSRPSERRVKMMTRFPALHTLWILLFSYLTMEVMATEHIQEFACFTDYAEKLVCHWKVPEQLNCSKDFLLYYRKELFPPRNVCVPENGEESSMCTCTIYPDYFVSGLTYILALQFNGTSMWNSSVTPAQVVKPRTPKNLAVEKNENGNFNLSWEESYAASSMLFGQPVIYEVKYWSKQQPEKATVTSINYQAKSFEITTSSLQRGYDYVAIIRCNYTDYPAYWSDWSDGVEFHYDYQVTPEDILHMAVPISCILIMAVAVICYFCFTKMKKEWWDQIPNPAKSHLVVKNVKFSVLSYIDEMKFPFYDSKPSHMEKQTSCKSCLAQSLSSQNFKEKDNIRNVEKCCSCCSKPGEWFPKGINAVLTPETVLVEESIEICERLTDVEAENQEKTSDQITVFEPCECSVSTLREHAEHNDALADMFMELLADEKSMQDDRDPDIIMSETFQKLESENPSQKNSEESAVQSQRSPGISHGVSPFTEASQDEYNCSTTSRKSAQSEESLESGYRSSSTNSASLDARDSPCKLQQSLLLCSSESQHDSSVLIWESLNKPAFDRISSPAYKSSDTLISPSVEPCGSAYKSFHAVMSPSVEPCGSVYKSLDTLMSPSVEPCGSAYRSFDALVSPSVEPCGSAYKSLDTLTSPSVEPCSSAYKSFDALMSQSVANSSLNMHFENICLLPSLTQSSEARANNGVPAFPPEEETCKQAVYQNLQKEGSVLSCPAGPQPSGYKPFDAAVKCSAAHFDSSSEVISKSLYEPLVHLLYNNLEETSPDNITRGPDQKVDGHECLIVQDFDSGIAPGVGSSEKVTHSSSDDSLLIVSSHELLSDTKDENISRDKQLLHFLDLSCQDFNGERAIKETKHNDSNCCGEGVQGSSSDRVSTDFQRAPHDHLRKFGNAGENKEVVNRRCSCSAANLLEASLDGIGLTLKTAEEPLELLVSDKLSAALFVDNPHLSDSHTTPSDNSGLAPAVKKRPSELLRENNRKNEKKVELLQALAQEDSCYMKVV</sequence>
<keyword evidence="11" id="KW-0325">Glycoprotein</keyword>
<dbReference type="InterPro" id="IPR003531">
    <property type="entry name" value="Hempt_rcpt_S_F1_CS"/>
</dbReference>
<dbReference type="GlyGen" id="A0A8V0Z0E5">
    <property type="glycosylation" value="1 site"/>
</dbReference>
<keyword evidence="4" id="KW-0597">Phosphoprotein</keyword>
<dbReference type="GO" id="GO:0009897">
    <property type="term" value="C:external side of plasma membrane"/>
    <property type="evidence" value="ECO:0000318"/>
    <property type="project" value="GO_Central"/>
</dbReference>
<dbReference type="PROSITE" id="PS50853">
    <property type="entry name" value="FN3"/>
    <property type="match status" value="1"/>
</dbReference>
<dbReference type="GO" id="GO:0004913">
    <property type="term" value="F:interleukin-4 receptor activity"/>
    <property type="evidence" value="ECO:0000318"/>
    <property type="project" value="GO_Central"/>
</dbReference>
<evidence type="ECO:0000256" key="3">
    <source>
        <dbReference type="ARBA" id="ARBA00018975"/>
    </source>
</evidence>
<evidence type="ECO:0000256" key="10">
    <source>
        <dbReference type="ARBA" id="ARBA00023170"/>
    </source>
</evidence>
<dbReference type="InterPro" id="IPR013783">
    <property type="entry name" value="Ig-like_fold"/>
</dbReference>
<dbReference type="Pfam" id="PF09238">
    <property type="entry name" value="IL4Ra_N"/>
    <property type="match status" value="1"/>
</dbReference>
<evidence type="ECO:0000313" key="17">
    <source>
        <dbReference type="Proteomes" id="UP000000539"/>
    </source>
</evidence>
<evidence type="ECO:0000313" key="16">
    <source>
        <dbReference type="Ensembl" id="ENSGALP00010024522.1"/>
    </source>
</evidence>
<reference evidence="16" key="3">
    <citation type="submission" date="2025-09" db="UniProtKB">
        <authorList>
            <consortium name="Ensembl"/>
        </authorList>
    </citation>
    <scope>IDENTIFICATION</scope>
    <source>
        <strain evidence="16">broiler</strain>
    </source>
</reference>
<keyword evidence="10" id="KW-0675">Receptor</keyword>
<comment type="subcellular location">
    <subcellularLocation>
        <location evidence="1">Membrane</location>
        <topology evidence="1">Single-pass type I membrane protein</topology>
    </subcellularLocation>
</comment>
<dbReference type="Gene3D" id="2.60.40.10">
    <property type="entry name" value="Immunoglobulins"/>
    <property type="match status" value="2"/>
</dbReference>
<feature type="domain" description="Fibronectin type-III" evidence="15">
    <location>
        <begin position="149"/>
        <end position="256"/>
    </location>
</feature>
<feature type="region of interest" description="Disordered" evidence="13">
    <location>
        <begin position="463"/>
        <end position="534"/>
    </location>
</feature>
<keyword evidence="8 14" id="KW-0472">Membrane</keyword>
<dbReference type="PANTHER" id="PTHR23037:SF32">
    <property type="entry name" value="INTERLEUKIN-4 RECEPTOR SUBUNIT ALPHA"/>
    <property type="match status" value="1"/>
</dbReference>
<feature type="compositionally biased region" description="Polar residues" evidence="13">
    <location>
        <begin position="521"/>
        <end position="530"/>
    </location>
</feature>
<evidence type="ECO:0000256" key="12">
    <source>
        <dbReference type="ARBA" id="ARBA00025115"/>
    </source>
</evidence>
<dbReference type="Proteomes" id="UP000000539">
    <property type="component" value="Chromosome 14"/>
</dbReference>
<evidence type="ECO:0000256" key="7">
    <source>
        <dbReference type="ARBA" id="ARBA00022989"/>
    </source>
</evidence>
<evidence type="ECO:0000259" key="15">
    <source>
        <dbReference type="PROSITE" id="PS50853"/>
    </source>
</evidence>
<dbReference type="InterPro" id="IPR015319">
    <property type="entry name" value="IL-4_rcpt-alpha_N"/>
</dbReference>
<organism evidence="16 17">
    <name type="scientific">Gallus gallus</name>
    <name type="common">Chicken</name>
    <dbReference type="NCBI Taxonomy" id="9031"/>
    <lineage>
        <taxon>Eukaryota</taxon>
        <taxon>Metazoa</taxon>
        <taxon>Chordata</taxon>
        <taxon>Craniata</taxon>
        <taxon>Vertebrata</taxon>
        <taxon>Euteleostomi</taxon>
        <taxon>Archelosauria</taxon>
        <taxon>Archosauria</taxon>
        <taxon>Dinosauria</taxon>
        <taxon>Saurischia</taxon>
        <taxon>Theropoda</taxon>
        <taxon>Coelurosauria</taxon>
        <taxon>Aves</taxon>
        <taxon>Neognathae</taxon>
        <taxon>Galloanserae</taxon>
        <taxon>Galliformes</taxon>
        <taxon>Phasianidae</taxon>
        <taxon>Phasianinae</taxon>
        <taxon>Gallus</taxon>
    </lineage>
</organism>
<dbReference type="GO" id="GO:0002532">
    <property type="term" value="P:production of molecular mediator involved in inflammatory response"/>
    <property type="evidence" value="ECO:0007669"/>
    <property type="project" value="InterPro"/>
</dbReference>
<gene>
    <name evidence="16" type="primary">IL4R</name>
</gene>
<evidence type="ECO:0000256" key="5">
    <source>
        <dbReference type="ARBA" id="ARBA00022692"/>
    </source>
</evidence>
<feature type="compositionally biased region" description="Polar residues" evidence="13">
    <location>
        <begin position="494"/>
        <end position="514"/>
    </location>
</feature>
<keyword evidence="6" id="KW-0732">Signal</keyword>
<protein>
    <recommendedName>
        <fullName evidence="3">Interleukin-4 receptor subunit alpha</fullName>
    </recommendedName>
</protein>
<dbReference type="PROSITE" id="PS01355">
    <property type="entry name" value="HEMATOPO_REC_S_F1"/>
    <property type="match status" value="1"/>
</dbReference>
<evidence type="ECO:0000256" key="14">
    <source>
        <dbReference type="SAM" id="Phobius"/>
    </source>
</evidence>
<evidence type="ECO:0000256" key="6">
    <source>
        <dbReference type="ARBA" id="ARBA00022729"/>
    </source>
</evidence>
<evidence type="ECO:0000256" key="1">
    <source>
        <dbReference type="ARBA" id="ARBA00004479"/>
    </source>
</evidence>
<proteinExistence type="inferred from homology"/>
<keyword evidence="7 14" id="KW-1133">Transmembrane helix</keyword>
<evidence type="ECO:0000256" key="13">
    <source>
        <dbReference type="SAM" id="MobiDB-lite"/>
    </source>
</evidence>
<evidence type="ECO:0000256" key="9">
    <source>
        <dbReference type="ARBA" id="ARBA00023157"/>
    </source>
</evidence>
<name>A0A8V0Z0E5_CHICK</name>
<reference evidence="16" key="1">
    <citation type="submission" date="2020-11" db="EMBL/GenBank/DDBJ databases">
        <title>Gallus gallus (Chicken) genome, bGalGal1, GRCg7b, maternal haplotype autosomes + Z &amp; W.</title>
        <authorList>
            <person name="Warren W."/>
            <person name="Formenti G."/>
            <person name="Fedrigo O."/>
            <person name="Haase B."/>
            <person name="Mountcastle J."/>
            <person name="Balacco J."/>
            <person name="Tracey A."/>
            <person name="Schneider V."/>
            <person name="Okimoto R."/>
            <person name="Cheng H."/>
            <person name="Hawken R."/>
            <person name="Howe K."/>
            <person name="Jarvis E.D."/>
        </authorList>
    </citation>
    <scope>NUCLEOTIDE SEQUENCE [LARGE SCALE GENOMIC DNA]</scope>
    <source>
        <strain evidence="16">Broiler</strain>
    </source>
</reference>
<dbReference type="GeneTree" id="ENSGT00510000049182"/>
<accession>A0A8V0Z0E5</accession>
<dbReference type="OrthoDB" id="8962741at2759"/>
<keyword evidence="17" id="KW-1185">Reference proteome</keyword>
<evidence type="ECO:0000256" key="4">
    <source>
        <dbReference type="ARBA" id="ARBA00022553"/>
    </source>
</evidence>
<dbReference type="SUPFAM" id="SSF49265">
    <property type="entry name" value="Fibronectin type III"/>
    <property type="match status" value="2"/>
</dbReference>
<feature type="compositionally biased region" description="Polar residues" evidence="13">
    <location>
        <begin position="463"/>
        <end position="484"/>
    </location>
</feature>
<dbReference type="AlphaFoldDB" id="A0A8V0Z0E5"/>
<dbReference type="FunCoup" id="A0A8V0Z0E5">
    <property type="interactions" value="2"/>
</dbReference>
<feature type="transmembrane region" description="Helical" evidence="14">
    <location>
        <begin position="26"/>
        <end position="45"/>
    </location>
</feature>
<comment type="function">
    <text evidence="12">Receptor for both interleukin 4 and interleukin 13. Couples to the JAK1/2/3-STAT6 pathway. The IL4 response is involved in promoting Th2 differentiation. The IL4/IL13 responses are involved in regulating IgE production and, chemokine and mucus production at sites of allergic inflammation. In certain cell types, can signal through activation of insulin receptor substrates, IRS1/IRS2.</text>
</comment>
<feature type="compositionally biased region" description="Basic and acidic residues" evidence="13">
    <location>
        <begin position="987"/>
        <end position="998"/>
    </location>
</feature>
<keyword evidence="5 14" id="KW-0812">Transmembrane</keyword>
<comment type="similarity">
    <text evidence="2">Belongs to the type I cytokine receptor family. Type 4 subfamily.</text>
</comment>
<dbReference type="Ensembl" id="ENSGALT00010041914.1">
    <property type="protein sequence ID" value="ENSGALP00010024522.1"/>
    <property type="gene ID" value="ENSGALG00010017372.1"/>
</dbReference>
<evidence type="ECO:0000256" key="8">
    <source>
        <dbReference type="ARBA" id="ARBA00023136"/>
    </source>
</evidence>
<evidence type="ECO:0000256" key="11">
    <source>
        <dbReference type="ARBA" id="ARBA00023180"/>
    </source>
</evidence>
<keyword evidence="9" id="KW-1015">Disulfide bond</keyword>
<dbReference type="InterPro" id="IPR003961">
    <property type="entry name" value="FN3_dom"/>
</dbReference>
<evidence type="ECO:0000256" key="2">
    <source>
        <dbReference type="ARBA" id="ARBA00008280"/>
    </source>
</evidence>